<dbReference type="GO" id="GO:0016887">
    <property type="term" value="F:ATP hydrolysis activity"/>
    <property type="evidence" value="ECO:0007669"/>
    <property type="project" value="InterPro"/>
</dbReference>
<accession>A0A2K0U5X8</accession>
<evidence type="ECO:0000259" key="1">
    <source>
        <dbReference type="SMART" id="SM00382"/>
    </source>
</evidence>
<proteinExistence type="predicted"/>
<dbReference type="OrthoDB" id="10042665at2759"/>
<comment type="caution">
    <text evidence="2">The sequence shown here is derived from an EMBL/GenBank/DDBJ whole genome shotgun (WGS) entry which is preliminary data.</text>
</comment>
<evidence type="ECO:0000313" key="3">
    <source>
        <dbReference type="Proteomes" id="UP000236290"/>
    </source>
</evidence>
<evidence type="ECO:0000313" key="2">
    <source>
        <dbReference type="EMBL" id="PNP53161.1"/>
    </source>
</evidence>
<dbReference type="CDD" id="cd19481">
    <property type="entry name" value="RecA-like_protease"/>
    <property type="match status" value="1"/>
</dbReference>
<protein>
    <recommendedName>
        <fullName evidence="1">AAA+ ATPase domain-containing protein</fullName>
    </recommendedName>
</protein>
<sequence>MAIQELPLYPLNLHPNCDGVREQLLQRAERALCLSGRHIQNYYGHALRCSQDIRKFNESGRDRHNGDALEHNQDIRKFNSNGRVMIDSVLYNKLHADDLERLIGKQDYSGGYFEPLREDTLDEDQKLTINSTVYGYCLRNNIWGAFAVSRLSDVTWDTSILDSVEIDPVRKDFLQTLVESHAALKADSFDDIVREKGKGLVGLLCGPPGVGKTLTAEAVAEVAKRPLMVISSGEMGSHVVTVEKCLKAEIELAEAWNAVLLLDEADVFMVERDDDHIERNAITSVFLRVLEYYHGIILLTTNRLKSIDSAFQSRIHFCFHYDDLDLRAKAQVWKTFLTKAEATEGIKVDVTDEQRQTLALHDLNGRQIKNIVSIARLYALQTKQPVTLELVQMATGFSRFAIPTLKRKRPAEEGQLSIKRQDDGDFPV</sequence>
<organism evidence="2 3">
    <name type="scientific">Trichoderma harzianum</name>
    <name type="common">Hypocrea lixii</name>
    <dbReference type="NCBI Taxonomy" id="5544"/>
    <lineage>
        <taxon>Eukaryota</taxon>
        <taxon>Fungi</taxon>
        <taxon>Dikarya</taxon>
        <taxon>Ascomycota</taxon>
        <taxon>Pezizomycotina</taxon>
        <taxon>Sordariomycetes</taxon>
        <taxon>Hypocreomycetidae</taxon>
        <taxon>Hypocreales</taxon>
        <taxon>Hypocreaceae</taxon>
        <taxon>Trichoderma</taxon>
    </lineage>
</organism>
<dbReference type="SUPFAM" id="SSF52540">
    <property type="entry name" value="P-loop containing nucleoside triphosphate hydrolases"/>
    <property type="match status" value="1"/>
</dbReference>
<dbReference type="InterPro" id="IPR003593">
    <property type="entry name" value="AAA+_ATPase"/>
</dbReference>
<dbReference type="InterPro" id="IPR003959">
    <property type="entry name" value="ATPase_AAA_core"/>
</dbReference>
<dbReference type="Gene3D" id="3.40.50.300">
    <property type="entry name" value="P-loop containing nucleotide triphosphate hydrolases"/>
    <property type="match status" value="1"/>
</dbReference>
<dbReference type="PANTHER" id="PTHR46411">
    <property type="entry name" value="FAMILY ATPASE, PUTATIVE-RELATED"/>
    <property type="match status" value="1"/>
</dbReference>
<feature type="domain" description="AAA+ ATPase" evidence="1">
    <location>
        <begin position="198"/>
        <end position="325"/>
    </location>
</feature>
<name>A0A2K0U5X8_TRIHA</name>
<dbReference type="Proteomes" id="UP000236290">
    <property type="component" value="Unassembled WGS sequence"/>
</dbReference>
<dbReference type="PANTHER" id="PTHR46411:SF3">
    <property type="entry name" value="AAA+ ATPASE DOMAIN-CONTAINING PROTEIN"/>
    <property type="match status" value="1"/>
</dbReference>
<dbReference type="Pfam" id="PF00004">
    <property type="entry name" value="AAA"/>
    <property type="match status" value="1"/>
</dbReference>
<dbReference type="GO" id="GO:0005524">
    <property type="term" value="F:ATP binding"/>
    <property type="evidence" value="ECO:0007669"/>
    <property type="project" value="InterPro"/>
</dbReference>
<dbReference type="SMART" id="SM00382">
    <property type="entry name" value="AAA"/>
    <property type="match status" value="1"/>
</dbReference>
<reference evidence="2 3" key="1">
    <citation type="submission" date="2017-02" db="EMBL/GenBank/DDBJ databases">
        <title>Genomes of Trichoderma spp. with biocontrol activity.</title>
        <authorList>
            <person name="Gardiner D."/>
            <person name="Kazan K."/>
            <person name="Vos C."/>
            <person name="Harvey P."/>
        </authorList>
    </citation>
    <scope>NUCLEOTIDE SEQUENCE [LARGE SCALE GENOMIC DNA]</scope>
    <source>
        <strain evidence="2 3">Tr1</strain>
    </source>
</reference>
<dbReference type="InterPro" id="IPR027417">
    <property type="entry name" value="P-loop_NTPase"/>
</dbReference>
<dbReference type="AlphaFoldDB" id="A0A2K0U5X8"/>
<gene>
    <name evidence="2" type="ORF">THARTR1_06371</name>
</gene>
<dbReference type="EMBL" id="MTYI01000088">
    <property type="protein sequence ID" value="PNP53161.1"/>
    <property type="molecule type" value="Genomic_DNA"/>
</dbReference>